<evidence type="ECO:0000313" key="4">
    <source>
        <dbReference type="Proteomes" id="UP000618460"/>
    </source>
</evidence>
<dbReference type="InterPro" id="IPR014729">
    <property type="entry name" value="Rossmann-like_a/b/a_fold"/>
</dbReference>
<evidence type="ECO:0000313" key="3">
    <source>
        <dbReference type="EMBL" id="GGM36017.1"/>
    </source>
</evidence>
<dbReference type="PRINTS" id="PR01438">
    <property type="entry name" value="UNVRSLSTRESS"/>
</dbReference>
<dbReference type="PANTHER" id="PTHR46268">
    <property type="entry name" value="STRESS RESPONSE PROTEIN NHAX"/>
    <property type="match status" value="1"/>
</dbReference>
<proteinExistence type="inferred from homology"/>
<dbReference type="InterPro" id="IPR006016">
    <property type="entry name" value="UspA"/>
</dbReference>
<protein>
    <submittedName>
        <fullName evidence="3">Universal stress protein</fullName>
    </submittedName>
</protein>
<keyword evidence="4" id="KW-1185">Reference proteome</keyword>
<dbReference type="CDD" id="cd00293">
    <property type="entry name" value="USP-like"/>
    <property type="match status" value="1"/>
</dbReference>
<comment type="similarity">
    <text evidence="1">Belongs to the universal stress protein A family.</text>
</comment>
<dbReference type="OrthoDB" id="9777884at2"/>
<dbReference type="InterPro" id="IPR006015">
    <property type="entry name" value="Universal_stress_UspA"/>
</dbReference>
<dbReference type="EMBL" id="BMLG01000013">
    <property type="protein sequence ID" value="GGM36017.1"/>
    <property type="molecule type" value="Genomic_DNA"/>
</dbReference>
<feature type="domain" description="UspA" evidence="2">
    <location>
        <begin position="1"/>
        <end position="138"/>
    </location>
</feature>
<gene>
    <name evidence="3" type="primary">uspA</name>
    <name evidence="3" type="ORF">GCM10011351_22600</name>
</gene>
<comment type="caution">
    <text evidence="3">The sequence shown here is derived from an EMBL/GenBank/DDBJ whole genome shotgun (WGS) entry which is preliminary data.</text>
</comment>
<dbReference type="PANTHER" id="PTHR46268:SF6">
    <property type="entry name" value="UNIVERSAL STRESS PROTEIN UP12"/>
    <property type="match status" value="1"/>
</dbReference>
<dbReference type="SUPFAM" id="SSF52402">
    <property type="entry name" value="Adenine nucleotide alpha hydrolases-like"/>
    <property type="match status" value="1"/>
</dbReference>
<dbReference type="Pfam" id="PF00582">
    <property type="entry name" value="Usp"/>
    <property type="match status" value="1"/>
</dbReference>
<name>A0A917WWN6_9BACI</name>
<reference evidence="3" key="1">
    <citation type="journal article" date="2014" name="Int. J. Syst. Evol. Microbiol.">
        <title>Complete genome sequence of Corynebacterium casei LMG S-19264T (=DSM 44701T), isolated from a smear-ripened cheese.</title>
        <authorList>
            <consortium name="US DOE Joint Genome Institute (JGI-PGF)"/>
            <person name="Walter F."/>
            <person name="Albersmeier A."/>
            <person name="Kalinowski J."/>
            <person name="Ruckert C."/>
        </authorList>
    </citation>
    <scope>NUCLEOTIDE SEQUENCE</scope>
    <source>
        <strain evidence="3">CGMCC 1.6333</strain>
    </source>
</reference>
<dbReference type="AlphaFoldDB" id="A0A917WWN6"/>
<organism evidence="3 4">
    <name type="scientific">Paraliobacillus quinghaiensis</name>
    <dbReference type="NCBI Taxonomy" id="470815"/>
    <lineage>
        <taxon>Bacteria</taxon>
        <taxon>Bacillati</taxon>
        <taxon>Bacillota</taxon>
        <taxon>Bacilli</taxon>
        <taxon>Bacillales</taxon>
        <taxon>Bacillaceae</taxon>
        <taxon>Paraliobacillus</taxon>
    </lineage>
</organism>
<dbReference type="RefSeq" id="WP_117155849.1">
    <property type="nucleotide sequence ID" value="NZ_BMLG01000013.1"/>
</dbReference>
<accession>A0A917WWN6</accession>
<evidence type="ECO:0000259" key="2">
    <source>
        <dbReference type="Pfam" id="PF00582"/>
    </source>
</evidence>
<reference evidence="3" key="2">
    <citation type="submission" date="2020-09" db="EMBL/GenBank/DDBJ databases">
        <authorList>
            <person name="Sun Q."/>
            <person name="Zhou Y."/>
        </authorList>
    </citation>
    <scope>NUCLEOTIDE SEQUENCE</scope>
    <source>
        <strain evidence="3">CGMCC 1.6333</strain>
    </source>
</reference>
<dbReference type="Gene3D" id="3.40.50.620">
    <property type="entry name" value="HUPs"/>
    <property type="match status" value="1"/>
</dbReference>
<evidence type="ECO:0000256" key="1">
    <source>
        <dbReference type="ARBA" id="ARBA00008791"/>
    </source>
</evidence>
<dbReference type="Proteomes" id="UP000618460">
    <property type="component" value="Unassembled WGS sequence"/>
</dbReference>
<sequence>MFSKLLLATDGSEHSIRSAKYAVDLAQQFDGTVDVVYVIDEKKSKADVLHHVDKYDLKKDREEKIKPVLDLLVSERVEHQVHFSHGEPAPTIIELANENNFDCVVVGSRGLNNLQTMILGSVSHKVAKHAHCPVLIIK</sequence>